<sequence length="172" mass="19918">MDYLRDEHHYKGLDAEFLEYDMNLWGAIESRRRMKKLLAKAKLIKWKLDYHKWWDKASIYAAKQNTTVVEAYALPPGTTRNNPPPGPAKLSNDEIQGGNPEGGGTTKNGKTPDIHEDPFDDAHDKDSSHMEAKQMIERLLAIDEYLKREHNCNELEPDIDEMFDEIGDEYRI</sequence>
<gene>
    <name evidence="2" type="ORF">LGLO00237_LOCUS672</name>
</gene>
<dbReference type="AlphaFoldDB" id="A0A7S3Y8Q9"/>
<evidence type="ECO:0000256" key="1">
    <source>
        <dbReference type="SAM" id="MobiDB-lite"/>
    </source>
</evidence>
<name>A0A7S3Y8Q9_9EUKA</name>
<organism evidence="2">
    <name type="scientific">Lotharella globosa</name>
    <dbReference type="NCBI Taxonomy" id="91324"/>
    <lineage>
        <taxon>Eukaryota</taxon>
        <taxon>Sar</taxon>
        <taxon>Rhizaria</taxon>
        <taxon>Cercozoa</taxon>
        <taxon>Chlorarachniophyceae</taxon>
        <taxon>Lotharella</taxon>
    </lineage>
</organism>
<proteinExistence type="predicted"/>
<evidence type="ECO:0000313" key="2">
    <source>
        <dbReference type="EMBL" id="CAE0644407.1"/>
    </source>
</evidence>
<feature type="compositionally biased region" description="Basic and acidic residues" evidence="1">
    <location>
        <begin position="110"/>
        <end position="125"/>
    </location>
</feature>
<protein>
    <submittedName>
        <fullName evidence="2">Uncharacterized protein</fullName>
    </submittedName>
</protein>
<reference evidence="2" key="1">
    <citation type="submission" date="2021-01" db="EMBL/GenBank/DDBJ databases">
        <authorList>
            <person name="Corre E."/>
            <person name="Pelletier E."/>
            <person name="Niang G."/>
            <person name="Scheremetjew M."/>
            <person name="Finn R."/>
            <person name="Kale V."/>
            <person name="Holt S."/>
            <person name="Cochrane G."/>
            <person name="Meng A."/>
            <person name="Brown T."/>
            <person name="Cohen L."/>
        </authorList>
    </citation>
    <scope>NUCLEOTIDE SEQUENCE</scope>
    <source>
        <strain evidence="2">CCCM811</strain>
    </source>
</reference>
<feature type="region of interest" description="Disordered" evidence="1">
    <location>
        <begin position="74"/>
        <end position="125"/>
    </location>
</feature>
<accession>A0A7S3Y8Q9</accession>
<dbReference type="EMBL" id="HBIV01000951">
    <property type="protein sequence ID" value="CAE0644407.1"/>
    <property type="molecule type" value="Transcribed_RNA"/>
</dbReference>